<evidence type="ECO:0000313" key="14">
    <source>
        <dbReference type="Proteomes" id="UP000537126"/>
    </source>
</evidence>
<gene>
    <name evidence="13" type="ORF">FHS56_001590</name>
</gene>
<comment type="subcellular location">
    <subcellularLocation>
        <location evidence="1">Cell membrane</location>
        <topology evidence="1">Multi-pass membrane protein</topology>
    </subcellularLocation>
</comment>
<feature type="transmembrane region" description="Helical" evidence="12">
    <location>
        <begin position="430"/>
        <end position="446"/>
    </location>
</feature>
<keyword evidence="3" id="KW-0813">Transport</keyword>
<evidence type="ECO:0000256" key="3">
    <source>
        <dbReference type="ARBA" id="ARBA00022448"/>
    </source>
</evidence>
<feature type="transmembrane region" description="Helical" evidence="12">
    <location>
        <begin position="78"/>
        <end position="98"/>
    </location>
</feature>
<evidence type="ECO:0000256" key="7">
    <source>
        <dbReference type="ARBA" id="ARBA00023053"/>
    </source>
</evidence>
<dbReference type="Pfam" id="PF00474">
    <property type="entry name" value="SSF"/>
    <property type="match status" value="1"/>
</dbReference>
<comment type="similarity">
    <text evidence="2 11">Belongs to the sodium:solute symporter (SSF) (TC 2.A.21) family.</text>
</comment>
<evidence type="ECO:0000313" key="13">
    <source>
        <dbReference type="EMBL" id="NIK74077.1"/>
    </source>
</evidence>
<organism evidence="13 14">
    <name type="scientific">Thermonema lapsum</name>
    <dbReference type="NCBI Taxonomy" id="28195"/>
    <lineage>
        <taxon>Bacteria</taxon>
        <taxon>Pseudomonadati</taxon>
        <taxon>Bacteroidota</taxon>
        <taxon>Cytophagia</taxon>
        <taxon>Cytophagales</taxon>
        <taxon>Thermonemataceae</taxon>
        <taxon>Thermonema</taxon>
    </lineage>
</organism>
<evidence type="ECO:0000256" key="10">
    <source>
        <dbReference type="ARBA" id="ARBA00023201"/>
    </source>
</evidence>
<feature type="transmembrane region" description="Helical" evidence="12">
    <location>
        <begin position="233"/>
        <end position="251"/>
    </location>
</feature>
<accession>A0A846MS40</accession>
<dbReference type="GO" id="GO:0005886">
    <property type="term" value="C:plasma membrane"/>
    <property type="evidence" value="ECO:0007669"/>
    <property type="project" value="UniProtKB-SubCell"/>
</dbReference>
<dbReference type="EMBL" id="JAASRN010000002">
    <property type="protein sequence ID" value="NIK74077.1"/>
    <property type="molecule type" value="Genomic_DNA"/>
</dbReference>
<sequence>MAAHWILLVLLLYFGVLMLIGYVTGKQADSYDFFVARRQSPWYVVAFGMIGASLSGVTFISVPGWVGTAAFSYFQMVLGYLAGYAVIAFVLLPLYYRLNLISIYTYLKERIGKHAYKTGAAFFLLSRTVGAAFRLYLVAMVLHVGIFQHWGASFGLTTFISLLLIWLYTARGGIKTIVWTDTLQTIFMLLAVVFTIWFIKDDLGWSWSQMSEHLAQDPRSQVFFWDDWKDKKFFWKQFISGAFIAIVMTGLDQDMMQKNLSCRTLRDAQKNMITFSWILVPVNWLFLTLGLLLYAYAEGHGIGLPAKSDMLYPTLAFNHFPWIAGLFFFVGIIAAAYSSADSALTALTTSFCIDILGFEQIKDKKKQERLRRWVHVGITFLLWLVIMIFHRLNDESVINAIFTAAGYTYGPLLGMYAFGLLTQRRAIDRWVPWVACLAPCITWVIAQNSERWFNGYRFGYELLLINGLLCFVGMWAASRRAGV</sequence>
<keyword evidence="6 12" id="KW-1133">Transmembrane helix</keyword>
<feature type="transmembrane region" description="Helical" evidence="12">
    <location>
        <begin position="43"/>
        <end position="66"/>
    </location>
</feature>
<dbReference type="PANTHER" id="PTHR42985:SF47">
    <property type="entry name" value="INTEGRAL MEMBRANE TRANSPORT PROTEIN"/>
    <property type="match status" value="1"/>
</dbReference>
<evidence type="ECO:0000256" key="6">
    <source>
        <dbReference type="ARBA" id="ARBA00022989"/>
    </source>
</evidence>
<evidence type="ECO:0000256" key="4">
    <source>
        <dbReference type="ARBA" id="ARBA00022475"/>
    </source>
</evidence>
<dbReference type="Proteomes" id="UP000537126">
    <property type="component" value="Unassembled WGS sequence"/>
</dbReference>
<name>A0A846MS40_9BACT</name>
<evidence type="ECO:0000256" key="11">
    <source>
        <dbReference type="RuleBase" id="RU362091"/>
    </source>
</evidence>
<proteinExistence type="inferred from homology"/>
<evidence type="ECO:0000256" key="12">
    <source>
        <dbReference type="SAM" id="Phobius"/>
    </source>
</evidence>
<reference evidence="13 14" key="1">
    <citation type="submission" date="2020-03" db="EMBL/GenBank/DDBJ databases">
        <title>Genomic Encyclopedia of Type Strains, Phase IV (KMG-IV): sequencing the most valuable type-strain genomes for metagenomic binning, comparative biology and taxonomic classification.</title>
        <authorList>
            <person name="Goeker M."/>
        </authorList>
    </citation>
    <scope>NUCLEOTIDE SEQUENCE [LARGE SCALE GENOMIC DNA]</scope>
    <source>
        <strain evidence="13 14">DSM 5718</strain>
    </source>
</reference>
<dbReference type="PANTHER" id="PTHR42985">
    <property type="entry name" value="SODIUM-COUPLED MONOCARBOXYLATE TRANSPORTER"/>
    <property type="match status" value="1"/>
</dbReference>
<feature type="transmembrane region" description="Helical" evidence="12">
    <location>
        <begin position="182"/>
        <end position="199"/>
    </location>
</feature>
<evidence type="ECO:0000256" key="9">
    <source>
        <dbReference type="ARBA" id="ARBA00023136"/>
    </source>
</evidence>
<evidence type="ECO:0000256" key="2">
    <source>
        <dbReference type="ARBA" id="ARBA00006434"/>
    </source>
</evidence>
<keyword evidence="9 12" id="KW-0472">Membrane</keyword>
<comment type="caution">
    <text evidence="13">The sequence shown here is derived from an EMBL/GenBank/DDBJ whole genome shotgun (WGS) entry which is preliminary data.</text>
</comment>
<feature type="transmembrane region" description="Helical" evidence="12">
    <location>
        <begin position="6"/>
        <end position="23"/>
    </location>
</feature>
<keyword evidence="10" id="KW-0739">Sodium transport</keyword>
<dbReference type="GO" id="GO:0006814">
    <property type="term" value="P:sodium ion transport"/>
    <property type="evidence" value="ECO:0007669"/>
    <property type="project" value="UniProtKB-KW"/>
</dbReference>
<keyword evidence="7" id="KW-0915">Sodium</keyword>
<dbReference type="InterPro" id="IPR038377">
    <property type="entry name" value="Na/Glc_symporter_sf"/>
</dbReference>
<dbReference type="PROSITE" id="PS50283">
    <property type="entry name" value="NA_SOLUT_SYMP_3"/>
    <property type="match status" value="1"/>
</dbReference>
<dbReference type="Gene3D" id="1.20.1730.10">
    <property type="entry name" value="Sodium/glucose cotransporter"/>
    <property type="match status" value="1"/>
</dbReference>
<evidence type="ECO:0000256" key="8">
    <source>
        <dbReference type="ARBA" id="ARBA00023065"/>
    </source>
</evidence>
<feature type="transmembrane region" description="Helical" evidence="12">
    <location>
        <begin position="373"/>
        <end position="392"/>
    </location>
</feature>
<feature type="transmembrane region" description="Helical" evidence="12">
    <location>
        <begin position="458"/>
        <end position="477"/>
    </location>
</feature>
<feature type="transmembrane region" description="Helical" evidence="12">
    <location>
        <begin position="150"/>
        <end position="170"/>
    </location>
</feature>
<protein>
    <submittedName>
        <fullName evidence="13">Na+/proline symporter</fullName>
    </submittedName>
</protein>
<feature type="transmembrane region" description="Helical" evidence="12">
    <location>
        <begin position="316"/>
        <end position="337"/>
    </location>
</feature>
<feature type="transmembrane region" description="Helical" evidence="12">
    <location>
        <begin position="119"/>
        <end position="144"/>
    </location>
</feature>
<keyword evidence="8" id="KW-0406">Ion transport</keyword>
<dbReference type="InterPro" id="IPR051163">
    <property type="entry name" value="Sodium:Solute_Symporter_SSF"/>
</dbReference>
<feature type="transmembrane region" description="Helical" evidence="12">
    <location>
        <begin position="398"/>
        <end position="418"/>
    </location>
</feature>
<keyword evidence="4" id="KW-1003">Cell membrane</keyword>
<evidence type="ECO:0000256" key="1">
    <source>
        <dbReference type="ARBA" id="ARBA00004651"/>
    </source>
</evidence>
<dbReference type="AlphaFoldDB" id="A0A846MS40"/>
<dbReference type="InterPro" id="IPR001734">
    <property type="entry name" value="Na/solute_symporter"/>
</dbReference>
<evidence type="ECO:0000256" key="5">
    <source>
        <dbReference type="ARBA" id="ARBA00022692"/>
    </source>
</evidence>
<dbReference type="GO" id="GO:0015293">
    <property type="term" value="F:symporter activity"/>
    <property type="evidence" value="ECO:0007669"/>
    <property type="project" value="TreeGrafter"/>
</dbReference>
<feature type="transmembrane region" description="Helical" evidence="12">
    <location>
        <begin position="272"/>
        <end position="296"/>
    </location>
</feature>
<keyword evidence="14" id="KW-1185">Reference proteome</keyword>
<dbReference type="CDD" id="cd10326">
    <property type="entry name" value="SLC5sbd_NIS-like"/>
    <property type="match status" value="1"/>
</dbReference>
<dbReference type="RefSeq" id="WP_166919407.1">
    <property type="nucleotide sequence ID" value="NZ_JAASRN010000002.1"/>
</dbReference>
<keyword evidence="5 12" id="KW-0812">Transmembrane</keyword>